<reference evidence="7" key="1">
    <citation type="submission" date="2017-11" db="EMBL/GenBank/DDBJ databases">
        <authorList>
            <person name="Watanabe M."/>
            <person name="Kojima H."/>
        </authorList>
    </citation>
    <scope>NUCLEOTIDE SEQUENCE [LARGE SCALE GENOMIC DNA]</scope>
    <source>
        <strain evidence="7">Tokyo 01</strain>
    </source>
</reference>
<keyword evidence="3" id="KW-0067">ATP-binding</keyword>
<reference evidence="7" key="2">
    <citation type="submission" date="2019-01" db="EMBL/GenBank/DDBJ databases">
        <title>Genome sequence of Desulfonema ishimotonii strain Tokyo 01.</title>
        <authorList>
            <person name="Fukui M."/>
        </authorList>
    </citation>
    <scope>NUCLEOTIDE SEQUENCE [LARGE SCALE GENOMIC DNA]</scope>
    <source>
        <strain evidence="7">Tokyo 01</strain>
    </source>
</reference>
<dbReference type="SUPFAM" id="SSF51735">
    <property type="entry name" value="NAD(P)-binding Rossmann-fold domains"/>
    <property type="match status" value="1"/>
</dbReference>
<dbReference type="PANTHER" id="PTHR43334:SF1">
    <property type="entry name" value="3-HYDROXYPROPIONATE--COA LIGASE [ADP-FORMING]"/>
    <property type="match status" value="1"/>
</dbReference>
<name>A0A401FVS5_9BACT</name>
<dbReference type="Gene3D" id="3.40.50.720">
    <property type="entry name" value="NAD(P)-binding Rossmann-like Domain"/>
    <property type="match status" value="1"/>
</dbReference>
<proteinExistence type="inferred from homology"/>
<evidence type="ECO:0000313" key="6">
    <source>
        <dbReference type="EMBL" id="GBC61071.1"/>
    </source>
</evidence>
<dbReference type="GO" id="GO:0043758">
    <property type="term" value="F:acetate-CoA ligase (ADP-forming) activity"/>
    <property type="evidence" value="ECO:0007669"/>
    <property type="project" value="InterPro"/>
</dbReference>
<evidence type="ECO:0000256" key="3">
    <source>
        <dbReference type="ARBA" id="ARBA00022840"/>
    </source>
</evidence>
<dbReference type="PANTHER" id="PTHR43334">
    <property type="entry name" value="ACETATE--COA LIGASE [ADP-FORMING]"/>
    <property type="match status" value="1"/>
</dbReference>
<dbReference type="InterPro" id="IPR013815">
    <property type="entry name" value="ATP_grasp_subdomain_1"/>
</dbReference>
<dbReference type="AlphaFoldDB" id="A0A401FVS5"/>
<keyword evidence="1" id="KW-0436">Ligase</keyword>
<dbReference type="Pfam" id="PF13607">
    <property type="entry name" value="Succ_CoA_lig"/>
    <property type="match status" value="1"/>
</dbReference>
<comment type="similarity">
    <text evidence="4">In the N-terminal section; belongs to the acetate CoA ligase alpha subunit family.</text>
</comment>
<dbReference type="InterPro" id="IPR036291">
    <property type="entry name" value="NAD(P)-bd_dom_sf"/>
</dbReference>
<dbReference type="SMART" id="SM00881">
    <property type="entry name" value="CoA_binding"/>
    <property type="match status" value="1"/>
</dbReference>
<dbReference type="InterPro" id="IPR051538">
    <property type="entry name" value="Acyl-CoA_Synth/Transferase"/>
</dbReference>
<evidence type="ECO:0000259" key="5">
    <source>
        <dbReference type="SMART" id="SM00881"/>
    </source>
</evidence>
<dbReference type="InterPro" id="IPR043938">
    <property type="entry name" value="Ligase_CoA_dom"/>
</dbReference>
<evidence type="ECO:0000313" key="7">
    <source>
        <dbReference type="Proteomes" id="UP000288096"/>
    </source>
</evidence>
<dbReference type="InterPro" id="IPR014089">
    <property type="entry name" value="AcCoA-synth-alpha"/>
</dbReference>
<comment type="caution">
    <text evidence="6">The sequence shown here is derived from an EMBL/GenBank/DDBJ whole genome shotgun (WGS) entry which is preliminary data.</text>
</comment>
<dbReference type="SUPFAM" id="SSF56059">
    <property type="entry name" value="Glutathione synthetase ATP-binding domain-like"/>
    <property type="match status" value="1"/>
</dbReference>
<dbReference type="Proteomes" id="UP000288096">
    <property type="component" value="Unassembled WGS sequence"/>
</dbReference>
<dbReference type="SUPFAM" id="SSF52210">
    <property type="entry name" value="Succinyl-CoA synthetase domains"/>
    <property type="match status" value="2"/>
</dbReference>
<evidence type="ECO:0000256" key="1">
    <source>
        <dbReference type="ARBA" id="ARBA00022598"/>
    </source>
</evidence>
<dbReference type="FunFam" id="3.30.1490.20:FF:000020">
    <property type="entry name" value="Protein lysine acetyltransferase"/>
    <property type="match status" value="1"/>
</dbReference>
<dbReference type="OrthoDB" id="9791027at2"/>
<evidence type="ECO:0000256" key="2">
    <source>
        <dbReference type="ARBA" id="ARBA00022741"/>
    </source>
</evidence>
<protein>
    <submittedName>
        <fullName evidence="6">Acyl-CoA synthetase</fullName>
    </submittedName>
</protein>
<dbReference type="Gene3D" id="3.30.470.20">
    <property type="entry name" value="ATP-grasp fold, B domain"/>
    <property type="match status" value="1"/>
</dbReference>
<sequence>MNSIEPIINPQSIAIVGASNRPGSVGFATITNLLRAGFKGVLYPVHPKAKSVQGVKAYPTITAIPDEVDLAVIIVGAELVPGIVEEAARKQVKGCMIISAGFKEVGGRGAELEAQIQQTVRETGIRVIGPNCLGMINTNENFSMNASFARLMPRRGNIAFISQSGALCTSVLDVAAGRDIGFSKFISFGNKADVNEVDFLEYLKDDPDTDLILMYLESISDGHAFMKVAREITFQKGKPLLVVKSGRSQEGARAAASHTGSLAGSDATYDAIFYQSGIQRVESINELFHYASAFSKQPMPKGNRVAIITNAGGPGIMATDAAIRYGLTLARLSDSTHEILRKNLPDTASLSNPVDVIGDATHERYETAIRAVLMDENVDGAIVILTPQAMTDILETAQILPKVAQDVDKPILGSFMGLVDVSEGIRFLEEHGVPNYIFPEAAARAMSSMVRFSERLSTRNQRRDLPEFPVERTQVAAIIREKLGDKDKYCMPEAEANELLRCYDFPMLKSRLLRDPSEIEAAVEQVHPPVVMKIVSQDILHKSDAGGVRVGLTSLEEIRQAYDEIIANAKCYKADARIDGIFMVEMARQGVEVILGATKDPSFGPLCMFGLGGVFVEVMKDVTFRLAPMWELSAENMVRGIKGFKILQGVRGNPPSDITAIKNCILRLSQLVSDHPEIAEMDINPLIVYPEGQGCVVADSRIILARPAGK</sequence>
<feature type="domain" description="CoA-binding" evidence="5">
    <location>
        <begin position="7"/>
        <end position="102"/>
    </location>
</feature>
<dbReference type="EMBL" id="BEXT01000001">
    <property type="protein sequence ID" value="GBC61071.1"/>
    <property type="molecule type" value="Genomic_DNA"/>
</dbReference>
<dbReference type="Gene3D" id="3.40.50.261">
    <property type="entry name" value="Succinyl-CoA synthetase domains"/>
    <property type="match status" value="2"/>
</dbReference>
<accession>A0A401FVS5</accession>
<keyword evidence="7" id="KW-1185">Reference proteome</keyword>
<dbReference type="RefSeq" id="WP_124328404.1">
    <property type="nucleotide sequence ID" value="NZ_BEXT01000001.1"/>
</dbReference>
<dbReference type="Gene3D" id="3.30.1490.20">
    <property type="entry name" value="ATP-grasp fold, A domain"/>
    <property type="match status" value="1"/>
</dbReference>
<dbReference type="Pfam" id="PF13549">
    <property type="entry name" value="ATP-grasp_5"/>
    <property type="match status" value="1"/>
</dbReference>
<dbReference type="InterPro" id="IPR032875">
    <property type="entry name" value="Succ_CoA_lig_flav_dom"/>
</dbReference>
<evidence type="ECO:0000256" key="4">
    <source>
        <dbReference type="ARBA" id="ARBA00060888"/>
    </source>
</evidence>
<dbReference type="NCBIfam" id="TIGR02717">
    <property type="entry name" value="AcCoA-syn-alpha"/>
    <property type="match status" value="1"/>
</dbReference>
<dbReference type="Pfam" id="PF19045">
    <property type="entry name" value="Ligase_CoA_2"/>
    <property type="match status" value="1"/>
</dbReference>
<keyword evidence="2" id="KW-0547">Nucleotide-binding</keyword>
<dbReference type="InterPro" id="IPR003781">
    <property type="entry name" value="CoA-bd"/>
</dbReference>
<dbReference type="InterPro" id="IPR016102">
    <property type="entry name" value="Succinyl-CoA_synth-like"/>
</dbReference>
<gene>
    <name evidence="6" type="ORF">DENIS_2031</name>
</gene>
<organism evidence="6 7">
    <name type="scientific">Desulfonema ishimotonii</name>
    <dbReference type="NCBI Taxonomy" id="45657"/>
    <lineage>
        <taxon>Bacteria</taxon>
        <taxon>Pseudomonadati</taxon>
        <taxon>Thermodesulfobacteriota</taxon>
        <taxon>Desulfobacteria</taxon>
        <taxon>Desulfobacterales</taxon>
        <taxon>Desulfococcaceae</taxon>
        <taxon>Desulfonema</taxon>
    </lineage>
</organism>
<dbReference type="GO" id="GO:0005524">
    <property type="term" value="F:ATP binding"/>
    <property type="evidence" value="ECO:0007669"/>
    <property type="project" value="UniProtKB-KW"/>
</dbReference>
<dbReference type="Pfam" id="PF13380">
    <property type="entry name" value="CoA_binding_2"/>
    <property type="match status" value="1"/>
</dbReference>